<dbReference type="RefSeq" id="WP_228855783.1">
    <property type="nucleotide sequence ID" value="NZ_AP024086.1"/>
</dbReference>
<dbReference type="InterPro" id="IPR051532">
    <property type="entry name" value="Ester_Hydrolysis_Enzymes"/>
</dbReference>
<keyword evidence="3" id="KW-1185">Reference proteome</keyword>
<gene>
    <name evidence="2" type="ORF">DGMP_02670</name>
</gene>
<protein>
    <submittedName>
        <fullName evidence="2">1-alkyl-2-acetylglycerophosphocholine esterase</fullName>
    </submittedName>
</protein>
<dbReference type="Pfam" id="PF13472">
    <property type="entry name" value="Lipase_GDSL_2"/>
    <property type="match status" value="1"/>
</dbReference>
<dbReference type="Proteomes" id="UP000826725">
    <property type="component" value="Chromosome"/>
</dbReference>
<feature type="domain" description="SGNH hydrolase-type esterase" evidence="1">
    <location>
        <begin position="6"/>
        <end position="157"/>
    </location>
</feature>
<name>A0A8D5FPS5_9BACT</name>
<reference evidence="2" key="1">
    <citation type="submission" date="2020-09" db="EMBL/GenBank/DDBJ databases">
        <title>Desulfogranum mesoprofundum gen. nov., sp. nov., a novel mesophilic, sulfate-reducing chemolithoautotroph isolated from a deep-sea hydrothermal vent chimney in the Suiyo Seamount.</title>
        <authorList>
            <person name="Hashimoto Y."/>
            <person name="Nakagawa S."/>
        </authorList>
    </citation>
    <scope>NUCLEOTIDE SEQUENCE</scope>
    <source>
        <strain evidence="2">KT2</strain>
    </source>
</reference>
<dbReference type="KEGG" id="dbk:DGMP_02670"/>
<sequence>MIQILFIGDSLIAEFDWQSRLNMHSVQNFGIPGLTTLDLYGMLSGIHEQSHPPDVVVVMIGTNDILTDNYRFIHTLKKTIVQLRQDFPSAEVLLSSLLPMKIPELPANTIPSINTHLEALTMQTGCCFLDIYTKFCESEETIFQADGVHITKAAYEIWSRILLEHIAFLVEND</sequence>
<dbReference type="EMBL" id="AP024086">
    <property type="protein sequence ID" value="BCL59574.1"/>
    <property type="molecule type" value="Genomic_DNA"/>
</dbReference>
<proteinExistence type="predicted"/>
<accession>A0A8D5FPS5</accession>
<evidence type="ECO:0000259" key="1">
    <source>
        <dbReference type="Pfam" id="PF13472"/>
    </source>
</evidence>
<dbReference type="AlphaFoldDB" id="A0A8D5FPS5"/>
<evidence type="ECO:0000313" key="3">
    <source>
        <dbReference type="Proteomes" id="UP000826725"/>
    </source>
</evidence>
<organism evidence="2 3">
    <name type="scientific">Desulfomarina profundi</name>
    <dbReference type="NCBI Taxonomy" id="2772557"/>
    <lineage>
        <taxon>Bacteria</taxon>
        <taxon>Pseudomonadati</taxon>
        <taxon>Thermodesulfobacteriota</taxon>
        <taxon>Desulfobulbia</taxon>
        <taxon>Desulfobulbales</taxon>
        <taxon>Desulfobulbaceae</taxon>
        <taxon>Desulfomarina</taxon>
    </lineage>
</organism>
<dbReference type="PANTHER" id="PTHR30383">
    <property type="entry name" value="THIOESTERASE 1/PROTEASE 1/LYSOPHOSPHOLIPASE L1"/>
    <property type="match status" value="1"/>
</dbReference>
<dbReference type="InterPro" id="IPR013830">
    <property type="entry name" value="SGNH_hydro"/>
</dbReference>
<evidence type="ECO:0000313" key="2">
    <source>
        <dbReference type="EMBL" id="BCL59574.1"/>
    </source>
</evidence>